<dbReference type="SUPFAM" id="SSF51604">
    <property type="entry name" value="Enolase C-terminal domain-like"/>
    <property type="match status" value="1"/>
</dbReference>
<proteinExistence type="predicted"/>
<dbReference type="PANTHER" id="PTHR13794">
    <property type="entry name" value="ENOLASE SUPERFAMILY, MANDELATE RACEMASE"/>
    <property type="match status" value="1"/>
</dbReference>
<dbReference type="Gene3D" id="3.20.20.120">
    <property type="entry name" value="Enolase-like C-terminal domain"/>
    <property type="match status" value="1"/>
</dbReference>
<protein>
    <submittedName>
        <fullName evidence="5">L-fuconate dehydratase</fullName>
    </submittedName>
</protein>
<keyword evidence="6" id="KW-1185">Reference proteome</keyword>
<dbReference type="SFLD" id="SFLDS00001">
    <property type="entry name" value="Enolase"/>
    <property type="match status" value="1"/>
</dbReference>
<comment type="caution">
    <text evidence="5">The sequence shown here is derived from an EMBL/GenBank/DDBJ whole genome shotgun (WGS) entry which is preliminary data.</text>
</comment>
<dbReference type="InterPro" id="IPR013342">
    <property type="entry name" value="Mandelate_racemase_C"/>
</dbReference>
<dbReference type="SFLD" id="SFLDG00179">
    <property type="entry name" value="mandelate_racemase"/>
    <property type="match status" value="1"/>
</dbReference>
<dbReference type="PANTHER" id="PTHR13794:SF58">
    <property type="entry name" value="MITOCHONDRIAL ENOLASE SUPERFAMILY MEMBER 1"/>
    <property type="match status" value="1"/>
</dbReference>
<evidence type="ECO:0000313" key="6">
    <source>
        <dbReference type="Proteomes" id="UP001500582"/>
    </source>
</evidence>
<evidence type="ECO:0000256" key="3">
    <source>
        <dbReference type="ARBA" id="ARBA00022842"/>
    </source>
</evidence>
<name>A0ABP8FMM0_9SPHI</name>
<comment type="cofactor">
    <cofactor evidence="1">
        <name>Mg(2+)</name>
        <dbReference type="ChEBI" id="CHEBI:18420"/>
    </cofactor>
</comment>
<dbReference type="RefSeq" id="WP_345208958.1">
    <property type="nucleotide sequence ID" value="NZ_BAABFT010000001.1"/>
</dbReference>
<dbReference type="Pfam" id="PF13378">
    <property type="entry name" value="MR_MLE_C"/>
    <property type="match status" value="1"/>
</dbReference>
<dbReference type="InterPro" id="IPR018110">
    <property type="entry name" value="Mandel_Rmase/mucon_lact_enz_CS"/>
</dbReference>
<dbReference type="InterPro" id="IPR036849">
    <property type="entry name" value="Enolase-like_C_sf"/>
</dbReference>
<sequence length="406" mass="45096">MIKNIQVKDVRFKLDGNAGSDAIHRDPIYSYAVTELQDDSGLIGTGLAFTLGEGNDLVCKAAQFYAEKFRGKDIEEVMGDFGSIFLQLSNEQQFRWLGPHKGVVHLALASVTNACYDLWAKKRGVPLWKLLIDLSPEQIVNTLDLSYLEDELTREQAISLIAGQQDGSLARQSVLETGYPGYDTSIGWFNYSDEKVRENCHKAIAEGFTAMKLKVGSADPERDIRRSNIVREVAGDNVKVMLDANQQWNLPQAIAICGELKKMNPYWIEEPTHPDDVLAHKTLADAIAPVKLALGEHVPNRVIFKNYLQTGAAGFIQVDAVRVGGVSEFITTSLLCKKYGVPVVPHVGDMGQLHQHLVLFNHIKLGHEALFLEHIPHLQKHFVNPVKIENGVYITPQVPGSSCDFK</sequence>
<evidence type="ECO:0000256" key="1">
    <source>
        <dbReference type="ARBA" id="ARBA00001946"/>
    </source>
</evidence>
<organism evidence="5 6">
    <name type="scientific">Mucilaginibacter gynuensis</name>
    <dbReference type="NCBI Taxonomy" id="1302236"/>
    <lineage>
        <taxon>Bacteria</taxon>
        <taxon>Pseudomonadati</taxon>
        <taxon>Bacteroidota</taxon>
        <taxon>Sphingobacteriia</taxon>
        <taxon>Sphingobacteriales</taxon>
        <taxon>Sphingobacteriaceae</taxon>
        <taxon>Mucilaginibacter</taxon>
    </lineage>
</organism>
<feature type="domain" description="Mandelate racemase/muconate lactonizing enzyme C-terminal" evidence="4">
    <location>
        <begin position="193"/>
        <end position="290"/>
    </location>
</feature>
<dbReference type="PROSITE" id="PS00909">
    <property type="entry name" value="MR_MLE_2"/>
    <property type="match status" value="1"/>
</dbReference>
<dbReference type="Gene3D" id="3.30.390.10">
    <property type="entry name" value="Enolase-like, N-terminal domain"/>
    <property type="match status" value="1"/>
</dbReference>
<dbReference type="InterPro" id="IPR046945">
    <property type="entry name" value="RHMD-like"/>
</dbReference>
<dbReference type="SUPFAM" id="SSF54826">
    <property type="entry name" value="Enolase N-terminal domain-like"/>
    <property type="match status" value="1"/>
</dbReference>
<gene>
    <name evidence="5" type="ORF">GCM10023149_00490</name>
</gene>
<dbReference type="InterPro" id="IPR029017">
    <property type="entry name" value="Enolase-like_N"/>
</dbReference>
<dbReference type="SMART" id="SM00922">
    <property type="entry name" value="MR_MLE"/>
    <property type="match status" value="1"/>
</dbReference>
<evidence type="ECO:0000313" key="5">
    <source>
        <dbReference type="EMBL" id="GAA4307044.1"/>
    </source>
</evidence>
<reference evidence="6" key="1">
    <citation type="journal article" date="2019" name="Int. J. Syst. Evol. Microbiol.">
        <title>The Global Catalogue of Microorganisms (GCM) 10K type strain sequencing project: providing services to taxonomists for standard genome sequencing and annotation.</title>
        <authorList>
            <consortium name="The Broad Institute Genomics Platform"/>
            <consortium name="The Broad Institute Genome Sequencing Center for Infectious Disease"/>
            <person name="Wu L."/>
            <person name="Ma J."/>
        </authorList>
    </citation>
    <scope>NUCLEOTIDE SEQUENCE [LARGE SCALE GENOMIC DNA]</scope>
    <source>
        <strain evidence="6">JCM 17705</strain>
    </source>
</reference>
<dbReference type="InterPro" id="IPR029065">
    <property type="entry name" value="Enolase_C-like"/>
</dbReference>
<keyword evidence="3" id="KW-0460">Magnesium</keyword>
<evidence type="ECO:0000256" key="2">
    <source>
        <dbReference type="ARBA" id="ARBA00022723"/>
    </source>
</evidence>
<dbReference type="Proteomes" id="UP001500582">
    <property type="component" value="Unassembled WGS sequence"/>
</dbReference>
<keyword evidence="2" id="KW-0479">Metal-binding</keyword>
<evidence type="ECO:0000259" key="4">
    <source>
        <dbReference type="SMART" id="SM00922"/>
    </source>
</evidence>
<dbReference type="EMBL" id="BAABFT010000001">
    <property type="protein sequence ID" value="GAA4307044.1"/>
    <property type="molecule type" value="Genomic_DNA"/>
</dbReference>
<accession>A0ABP8FMM0</accession>